<dbReference type="InterPro" id="IPR027417">
    <property type="entry name" value="P-loop_NTPase"/>
</dbReference>
<evidence type="ECO:0000313" key="5">
    <source>
        <dbReference type="Proteomes" id="UP000284763"/>
    </source>
</evidence>
<feature type="non-terminal residue" evidence="4">
    <location>
        <position position="363"/>
    </location>
</feature>
<dbReference type="InterPro" id="IPR056570">
    <property type="entry name" value="PilB3-like_N"/>
</dbReference>
<comment type="caution">
    <text evidence="4">The sequence shown here is derived from an EMBL/GenBank/DDBJ whole genome shotgun (WGS) entry which is preliminary data.</text>
</comment>
<evidence type="ECO:0000259" key="3">
    <source>
        <dbReference type="Pfam" id="PF23990"/>
    </source>
</evidence>
<dbReference type="GO" id="GO:0016887">
    <property type="term" value="F:ATP hydrolysis activity"/>
    <property type="evidence" value="ECO:0007669"/>
    <property type="project" value="InterPro"/>
</dbReference>
<comment type="similarity">
    <text evidence="1">Belongs to the GSP E family.</text>
</comment>
<evidence type="ECO:0000256" key="2">
    <source>
        <dbReference type="SAM" id="MobiDB-lite"/>
    </source>
</evidence>
<sequence length="363" mass="42532">MQESDMNSEKSSEENGSSNKKFSQKKDFFVKEVDYNSLNHYSKQDEIKHLRNKSHDSFSSILKKKLQPKQLFLYRKNLVREKEINSNPNKNVLNKIIGKEKYFHEDYNYIKHGPLVDFTISTEATYKEVDVYRVNPPYSYIRIVHEPHLHEYQYHVIEPILTDSENKLLEFIKTKISETLTISLEDLEIDKSTIRIKEHVYKLLSDYNIYLFPKSREKILYFILRDHLGYGKINSMMEDPNLEDISCDRPKSPIYVYHNKYGSIPSNVLFENDDLLDSFVIKLAQRCNKHISIANPLLDASLPDGSRVQLTLGKEVTSFGSNFTIRKFRDMPMVPSELIENKTYSADMMAYLWVAINGNKSIL</sequence>
<dbReference type="Pfam" id="PF23990">
    <property type="entry name" value="PilB3_N"/>
    <property type="match status" value="1"/>
</dbReference>
<name>A0A424Z454_9EURY</name>
<gene>
    <name evidence="4" type="ORF">D5R95_01280</name>
</gene>
<dbReference type="EMBL" id="QZAB01000087">
    <property type="protein sequence ID" value="RQD91172.1"/>
    <property type="molecule type" value="Genomic_DNA"/>
</dbReference>
<dbReference type="Gene3D" id="3.30.450.380">
    <property type="match status" value="1"/>
</dbReference>
<dbReference type="AlphaFoldDB" id="A0A424Z454"/>
<evidence type="ECO:0000313" key="4">
    <source>
        <dbReference type="EMBL" id="RQD91172.1"/>
    </source>
</evidence>
<reference evidence="4 5" key="1">
    <citation type="submission" date="2018-08" db="EMBL/GenBank/DDBJ databases">
        <title>The metabolism and importance of syntrophic acetate oxidation coupled to methane or sulfide production in haloalkaline environments.</title>
        <authorList>
            <person name="Timmers P.H.A."/>
            <person name="Vavourakis C.D."/>
            <person name="Sorokin D.Y."/>
            <person name="Sinninghe Damste J.S."/>
            <person name="Muyzer G."/>
            <person name="Stams A.J.M."/>
            <person name="Plugge C.M."/>
        </authorList>
    </citation>
    <scope>NUCLEOTIDE SEQUENCE [LARGE SCALE GENOMIC DNA]</scope>
    <source>
        <strain evidence="4">MSAO_Arc3</strain>
    </source>
</reference>
<protein>
    <submittedName>
        <fullName evidence="4">Secretion system protein E</fullName>
    </submittedName>
</protein>
<dbReference type="InterPro" id="IPR050921">
    <property type="entry name" value="T4SS_GSP_E_ATPase"/>
</dbReference>
<evidence type="ECO:0000256" key="1">
    <source>
        <dbReference type="ARBA" id="ARBA00006611"/>
    </source>
</evidence>
<dbReference type="SUPFAM" id="SSF52540">
    <property type="entry name" value="P-loop containing nucleoside triphosphate hydrolases"/>
    <property type="match status" value="1"/>
</dbReference>
<feature type="domain" description="PilB3-like N-terminal" evidence="3">
    <location>
        <begin position="97"/>
        <end position="159"/>
    </location>
</feature>
<proteinExistence type="inferred from homology"/>
<accession>A0A424Z454</accession>
<dbReference type="PANTHER" id="PTHR30486:SF6">
    <property type="entry name" value="TYPE IV PILUS RETRACTATION ATPASE PILT"/>
    <property type="match status" value="1"/>
</dbReference>
<dbReference type="Proteomes" id="UP000284763">
    <property type="component" value="Unassembled WGS sequence"/>
</dbReference>
<feature type="region of interest" description="Disordered" evidence="2">
    <location>
        <begin position="1"/>
        <end position="23"/>
    </location>
</feature>
<organism evidence="4 5">
    <name type="scientific">Methanosalsum natronophilum</name>
    <dbReference type="NCBI Taxonomy" id="768733"/>
    <lineage>
        <taxon>Archaea</taxon>
        <taxon>Methanobacteriati</taxon>
        <taxon>Methanobacteriota</taxon>
        <taxon>Stenosarchaea group</taxon>
        <taxon>Methanomicrobia</taxon>
        <taxon>Methanosarcinales</taxon>
        <taxon>Methanosarcinaceae</taxon>
        <taxon>Methanosalsum</taxon>
    </lineage>
</organism>
<dbReference type="PANTHER" id="PTHR30486">
    <property type="entry name" value="TWITCHING MOTILITY PROTEIN PILT"/>
    <property type="match status" value="1"/>
</dbReference>